<feature type="domain" description="Methyltransferase" evidence="2">
    <location>
        <begin position="51"/>
        <end position="127"/>
    </location>
</feature>
<reference evidence="3" key="1">
    <citation type="submission" date="2014-09" db="EMBL/GenBank/DDBJ databases">
        <authorList>
            <person name="Probst J Alexander"/>
        </authorList>
    </citation>
    <scope>NUCLEOTIDE SEQUENCE</scope>
</reference>
<sequence>MDNKEFWNNRVRKYGHTGWSDSVIYAYDQIARMKTIQKIIKSLEVKKETTLDFGTGSGDFASLLAGKFKKVLAFDISKEAINIAKNKYRHIQNIDFIQRDSVLDLKIDDNSLDLILSVTVLGHIKDSGELINTITYFKNKLHHDGCIIVFEHSPDSEKNRDSDYQRFSTFDEWLSIFSKCGFRLQNYYGFYDPIESPCKSYQLYRQNIKVKFLKYFKNYLCHCSKITCLFITNIFSL</sequence>
<evidence type="ECO:0000259" key="2">
    <source>
        <dbReference type="Pfam" id="PF13649"/>
    </source>
</evidence>
<proteinExistence type="predicted"/>
<dbReference type="Gene3D" id="3.40.50.150">
    <property type="entry name" value="Vaccinia Virus protein VP39"/>
    <property type="match status" value="1"/>
</dbReference>
<evidence type="ECO:0000313" key="3">
    <source>
        <dbReference type="EMBL" id="CEG13926.1"/>
    </source>
</evidence>
<dbReference type="PANTHER" id="PTHR43861">
    <property type="entry name" value="TRANS-ACONITATE 2-METHYLTRANSFERASE-RELATED"/>
    <property type="match status" value="1"/>
</dbReference>
<dbReference type="SUPFAM" id="SSF53335">
    <property type="entry name" value="S-adenosyl-L-methionine-dependent methyltransferases"/>
    <property type="match status" value="1"/>
</dbReference>
<keyword evidence="1" id="KW-0808">Transferase</keyword>
<dbReference type="Pfam" id="PF13649">
    <property type="entry name" value="Methyltransf_25"/>
    <property type="match status" value="1"/>
</dbReference>
<dbReference type="AlphaFoldDB" id="A0A098EEI2"/>
<name>A0A098EEI2_9ZZZZ</name>
<dbReference type="InterPro" id="IPR029063">
    <property type="entry name" value="SAM-dependent_MTases_sf"/>
</dbReference>
<dbReference type="InterPro" id="IPR041698">
    <property type="entry name" value="Methyltransf_25"/>
</dbReference>
<evidence type="ECO:0000256" key="1">
    <source>
        <dbReference type="ARBA" id="ARBA00022679"/>
    </source>
</evidence>
<gene>
    <name evidence="3" type="ORF">MSIBF_A710001</name>
</gene>
<dbReference type="EMBL" id="CCXY01000437">
    <property type="protein sequence ID" value="CEG13926.1"/>
    <property type="molecule type" value="Genomic_DNA"/>
</dbReference>
<protein>
    <recommendedName>
        <fullName evidence="2">Methyltransferase domain-containing protein</fullName>
    </recommendedName>
</protein>
<organism evidence="3">
    <name type="scientific">groundwater metagenome</name>
    <dbReference type="NCBI Taxonomy" id="717931"/>
    <lineage>
        <taxon>unclassified sequences</taxon>
        <taxon>metagenomes</taxon>
        <taxon>ecological metagenomes</taxon>
    </lineage>
</organism>
<accession>A0A098EEI2</accession>
<dbReference type="CDD" id="cd02440">
    <property type="entry name" value="AdoMet_MTases"/>
    <property type="match status" value="1"/>
</dbReference>
<dbReference type="GO" id="GO:0016740">
    <property type="term" value="F:transferase activity"/>
    <property type="evidence" value="ECO:0007669"/>
    <property type="project" value="UniProtKB-KW"/>
</dbReference>